<sequence>MRVLQLLETRTSGHPGCLNKRSTGATTCTPASSRGFCAQECFRRPEKSGSRSFRAHASQDPRGPVGGKPLFGWLSDLSAKAKEAASQLDSWAEDETSPEVAALATGSGWDVQLSVYEREPNEPLSTKVANRVNRVDLGLEVSFLAPDPGFYPPRGEAVVTQSRFFEGGKGAFWIVDEEGYFKFTLNVKEVKAGELVVIPKGRVYFNGKVQYDANTTDGSAQVCLRDGVATIKQDVKASFLGQDYSGILAEYVIIGTFLARPALDAA</sequence>
<organism evidence="1 2">
    <name type="scientific">Cymbomonas tetramitiformis</name>
    <dbReference type="NCBI Taxonomy" id="36881"/>
    <lineage>
        <taxon>Eukaryota</taxon>
        <taxon>Viridiplantae</taxon>
        <taxon>Chlorophyta</taxon>
        <taxon>Pyramimonadophyceae</taxon>
        <taxon>Pyramimonadales</taxon>
        <taxon>Pyramimonadaceae</taxon>
        <taxon>Cymbomonas</taxon>
    </lineage>
</organism>
<gene>
    <name evidence="1" type="ORF">CYMTET_31001</name>
</gene>
<evidence type="ECO:0000313" key="2">
    <source>
        <dbReference type="Proteomes" id="UP001190700"/>
    </source>
</evidence>
<dbReference type="AlphaFoldDB" id="A0AAE0KTB9"/>
<proteinExistence type="predicted"/>
<accession>A0AAE0KTB9</accession>
<protein>
    <submittedName>
        <fullName evidence="1">Uncharacterized protein</fullName>
    </submittedName>
</protein>
<comment type="caution">
    <text evidence="1">The sequence shown here is derived from an EMBL/GenBank/DDBJ whole genome shotgun (WGS) entry which is preliminary data.</text>
</comment>
<keyword evidence="2" id="KW-1185">Reference proteome</keyword>
<evidence type="ECO:0000313" key="1">
    <source>
        <dbReference type="EMBL" id="KAK3260026.1"/>
    </source>
</evidence>
<reference evidence="1 2" key="1">
    <citation type="journal article" date="2015" name="Genome Biol. Evol.">
        <title>Comparative Genomics of a Bacterivorous Green Alga Reveals Evolutionary Causalities and Consequences of Phago-Mixotrophic Mode of Nutrition.</title>
        <authorList>
            <person name="Burns J.A."/>
            <person name="Paasch A."/>
            <person name="Narechania A."/>
            <person name="Kim E."/>
        </authorList>
    </citation>
    <scope>NUCLEOTIDE SEQUENCE [LARGE SCALE GENOMIC DNA]</scope>
    <source>
        <strain evidence="1 2">PLY_AMNH</strain>
    </source>
</reference>
<dbReference type="EMBL" id="LGRX02018290">
    <property type="protein sequence ID" value="KAK3260026.1"/>
    <property type="molecule type" value="Genomic_DNA"/>
</dbReference>
<name>A0AAE0KTB9_9CHLO</name>
<dbReference type="Proteomes" id="UP001190700">
    <property type="component" value="Unassembled WGS sequence"/>
</dbReference>